<organism evidence="1 2">
    <name type="scientific">Eumeta variegata</name>
    <name type="common">Bagworm moth</name>
    <name type="synonym">Eumeta japonica</name>
    <dbReference type="NCBI Taxonomy" id="151549"/>
    <lineage>
        <taxon>Eukaryota</taxon>
        <taxon>Metazoa</taxon>
        <taxon>Ecdysozoa</taxon>
        <taxon>Arthropoda</taxon>
        <taxon>Hexapoda</taxon>
        <taxon>Insecta</taxon>
        <taxon>Pterygota</taxon>
        <taxon>Neoptera</taxon>
        <taxon>Endopterygota</taxon>
        <taxon>Lepidoptera</taxon>
        <taxon>Glossata</taxon>
        <taxon>Ditrysia</taxon>
        <taxon>Tineoidea</taxon>
        <taxon>Psychidae</taxon>
        <taxon>Oiketicinae</taxon>
        <taxon>Eumeta</taxon>
    </lineage>
</organism>
<reference evidence="1 2" key="1">
    <citation type="journal article" date="2019" name="Commun. Biol.">
        <title>The bagworm genome reveals a unique fibroin gene that provides high tensile strength.</title>
        <authorList>
            <person name="Kono N."/>
            <person name="Nakamura H."/>
            <person name="Ohtoshi R."/>
            <person name="Tomita M."/>
            <person name="Numata K."/>
            <person name="Arakawa K."/>
        </authorList>
    </citation>
    <scope>NUCLEOTIDE SEQUENCE [LARGE SCALE GENOMIC DNA]</scope>
</reference>
<keyword evidence="2" id="KW-1185">Reference proteome</keyword>
<comment type="caution">
    <text evidence="1">The sequence shown here is derived from an EMBL/GenBank/DDBJ whole genome shotgun (WGS) entry which is preliminary data.</text>
</comment>
<evidence type="ECO:0000313" key="2">
    <source>
        <dbReference type="Proteomes" id="UP000299102"/>
    </source>
</evidence>
<protein>
    <submittedName>
        <fullName evidence="1">Uncharacterized protein</fullName>
    </submittedName>
</protein>
<name>A0A4C1SP95_EUMVA</name>
<sequence length="98" mass="11023">MQPDRVEWHVQCIIYVLNGNLKQKLHNLMHRGDGPRPLAGMNKKSSSPLDRDGPRAIFAALAVKNLLFKRPRGIGARLYTLPFASDATCVLLFCFFKA</sequence>
<accession>A0A4C1SP95</accession>
<gene>
    <name evidence="1" type="ORF">EVAR_99396_1</name>
</gene>
<proteinExistence type="predicted"/>
<dbReference type="Proteomes" id="UP000299102">
    <property type="component" value="Unassembled WGS sequence"/>
</dbReference>
<evidence type="ECO:0000313" key="1">
    <source>
        <dbReference type="EMBL" id="GBP03979.1"/>
    </source>
</evidence>
<dbReference type="EMBL" id="BGZK01003720">
    <property type="protein sequence ID" value="GBP03979.1"/>
    <property type="molecule type" value="Genomic_DNA"/>
</dbReference>
<dbReference type="AlphaFoldDB" id="A0A4C1SP95"/>